<reference evidence="2 3" key="1">
    <citation type="journal article" date="2019" name="Mol. Biol. Evol.">
        <title>Blast fungal genomes show frequent chromosomal changes, gene gains and losses, and effector gene turnover.</title>
        <authorList>
            <person name="Gomez Luciano L.B."/>
            <person name="Jason Tsai I."/>
            <person name="Chuma I."/>
            <person name="Tosa Y."/>
            <person name="Chen Y.H."/>
            <person name="Li J.Y."/>
            <person name="Li M.Y."/>
            <person name="Jade Lu M.Y."/>
            <person name="Nakayashiki H."/>
            <person name="Li W.H."/>
        </authorList>
    </citation>
    <scope>NUCLEOTIDE SEQUENCE [LARGE SCALE GENOMIC DNA]</scope>
    <source>
        <strain evidence="2">MZ5-1-6</strain>
    </source>
</reference>
<dbReference type="Pfam" id="PF20150">
    <property type="entry name" value="2EXR"/>
    <property type="match status" value="1"/>
</dbReference>
<dbReference type="AlphaFoldDB" id="A0A4P7NRG4"/>
<dbReference type="InterPro" id="IPR045518">
    <property type="entry name" value="2EXR"/>
</dbReference>
<feature type="domain" description="2EXR" evidence="1">
    <location>
        <begin position="22"/>
        <end position="110"/>
    </location>
</feature>
<proteinExistence type="predicted"/>
<gene>
    <name evidence="2" type="ORF">PoMZ_06707</name>
</gene>
<evidence type="ECO:0000259" key="1">
    <source>
        <dbReference type="Pfam" id="PF20150"/>
    </source>
</evidence>
<name>A0A4P7NRG4_PYROR</name>
<sequence length="373" mass="42345">MDSLVETRASPQSPDLHLPISTSFSSLPPELRQMIWLECLDRRPRVYSFDLGGRGGGLYPYQNVAGIQPVFVVYYKEERDLIAGSADRRTLSGICAESRKTVLKVFPEILRFENRGGWMSPDEHGFRNARVREWSGFCRYNSTLDVISLRLVRTHLSLFPKVMSVTVDPFPAFEAIQNLALVYEIDDDNILTPDYTYYPINAPHNPDTCACPDGSRITTCKEDMIPRFLKCFPSLKRLIVNDSGLRPCEYYWDEPEVIRFTGCKCFADPGDSSSAAPAKKHDVWQLVPIHNHRGHRRESACVALVYDEKTDCAGLNLDSFRLWDNIEINYKPLEHLVMRFLHPRDAQGRWVQIGSAKTPEPSNSAPAASEDVA</sequence>
<protein>
    <recommendedName>
        <fullName evidence="1">2EXR domain-containing protein</fullName>
    </recommendedName>
</protein>
<dbReference type="EMBL" id="CP034209">
    <property type="protein sequence ID" value="QBZ65004.1"/>
    <property type="molecule type" value="Genomic_DNA"/>
</dbReference>
<evidence type="ECO:0000313" key="3">
    <source>
        <dbReference type="Proteomes" id="UP000294847"/>
    </source>
</evidence>
<organism evidence="2 3">
    <name type="scientific">Pyricularia oryzae</name>
    <name type="common">Rice blast fungus</name>
    <name type="synonym">Magnaporthe oryzae</name>
    <dbReference type="NCBI Taxonomy" id="318829"/>
    <lineage>
        <taxon>Eukaryota</taxon>
        <taxon>Fungi</taxon>
        <taxon>Dikarya</taxon>
        <taxon>Ascomycota</taxon>
        <taxon>Pezizomycotina</taxon>
        <taxon>Sordariomycetes</taxon>
        <taxon>Sordariomycetidae</taxon>
        <taxon>Magnaporthales</taxon>
        <taxon>Pyriculariaceae</taxon>
        <taxon>Pyricularia</taxon>
    </lineage>
</organism>
<dbReference type="Proteomes" id="UP000294847">
    <property type="component" value="Chromosome 6"/>
</dbReference>
<evidence type="ECO:0000313" key="2">
    <source>
        <dbReference type="EMBL" id="QBZ65004.1"/>
    </source>
</evidence>
<accession>A0A4P7NRG4</accession>